<dbReference type="Proteomes" id="UP000887566">
    <property type="component" value="Unplaced"/>
</dbReference>
<keyword evidence="2" id="KW-1185">Reference proteome</keyword>
<accession>A0A914VR54</accession>
<evidence type="ECO:0000256" key="1">
    <source>
        <dbReference type="SAM" id="MobiDB-lite"/>
    </source>
</evidence>
<evidence type="ECO:0000313" key="2">
    <source>
        <dbReference type="Proteomes" id="UP000887566"/>
    </source>
</evidence>
<sequence length="142" mass="15887">MSIKLSKKVGEESVELTADYELAHEQLAIDVTVRDFDRAYMEEHLLGKWTKMMKVEVNLIKVPLTENAAKTVTDKSVAREAIEAAFIALKPAVEEKPVAVEPEKPTEAEQPVEEKKTVEAKRIEEIETSINIEISKPNAALD</sequence>
<name>A0A914VR54_9BILA</name>
<evidence type="ECO:0000313" key="3">
    <source>
        <dbReference type="WBParaSite" id="PSAMB.scaffold22940size463.g38761.t1"/>
    </source>
</evidence>
<protein>
    <submittedName>
        <fullName evidence="3">Uncharacterized protein</fullName>
    </submittedName>
</protein>
<proteinExistence type="predicted"/>
<organism evidence="2 3">
    <name type="scientific">Plectus sambesii</name>
    <dbReference type="NCBI Taxonomy" id="2011161"/>
    <lineage>
        <taxon>Eukaryota</taxon>
        <taxon>Metazoa</taxon>
        <taxon>Ecdysozoa</taxon>
        <taxon>Nematoda</taxon>
        <taxon>Chromadorea</taxon>
        <taxon>Plectida</taxon>
        <taxon>Plectina</taxon>
        <taxon>Plectoidea</taxon>
        <taxon>Plectidae</taxon>
        <taxon>Plectus</taxon>
    </lineage>
</organism>
<reference evidence="3" key="1">
    <citation type="submission" date="2022-11" db="UniProtKB">
        <authorList>
            <consortium name="WormBaseParasite"/>
        </authorList>
    </citation>
    <scope>IDENTIFICATION</scope>
</reference>
<dbReference type="AlphaFoldDB" id="A0A914VR54"/>
<dbReference type="WBParaSite" id="PSAMB.scaffold22940size463.g38761.t1">
    <property type="protein sequence ID" value="PSAMB.scaffold22940size463.g38761.t1"/>
    <property type="gene ID" value="PSAMB.scaffold22940size463.g38761"/>
</dbReference>
<feature type="region of interest" description="Disordered" evidence="1">
    <location>
        <begin position="97"/>
        <end position="117"/>
    </location>
</feature>